<dbReference type="PROSITE" id="PS51257">
    <property type="entry name" value="PROKAR_LIPOPROTEIN"/>
    <property type="match status" value="1"/>
</dbReference>
<dbReference type="Proteomes" id="UP001220456">
    <property type="component" value="Unassembled WGS sequence"/>
</dbReference>
<proteinExistence type="predicted"/>
<evidence type="ECO:0000313" key="1">
    <source>
        <dbReference type="EMBL" id="MDF9277689.1"/>
    </source>
</evidence>
<evidence type="ECO:0000313" key="2">
    <source>
        <dbReference type="Proteomes" id="UP001220456"/>
    </source>
</evidence>
<accession>A0ABT6CUI5</accession>
<dbReference type="RefSeq" id="WP_277358209.1">
    <property type="nucleotide sequence ID" value="NZ_JAROKN010000014.1"/>
</dbReference>
<protein>
    <recommendedName>
        <fullName evidence="3">DUF5666 domain-containing protein</fullName>
    </recommendedName>
</protein>
<keyword evidence="2" id="KW-1185">Reference proteome</keyword>
<comment type="caution">
    <text evidence="1">The sequence shown here is derived from an EMBL/GenBank/DDBJ whole genome shotgun (WGS) entry which is preliminary data.</text>
</comment>
<sequence>MSKQNWMKKAATLSILPITALGVAGCNSTSGPETGTDVEDIVEEDELIDEEDVAEEADPALEPYDGAYNQDFYDDAESYVGQEVTVSADVTATLTDDSFVIAGGPDTTVDPLLVIEEQEIPPLDLGQAVKLTGTVEQAFDVAAVEEEFGIDLEDELFADYVGDPYLAVTSAEILEEQ</sequence>
<name>A0ABT6CUI5_9MICC</name>
<reference evidence="1 2" key="1">
    <citation type="journal article" date="2023" name="Int. J. Syst. Evol. Microbiol.">
        <title>Arthrobacter vasquezii sp. nov., isolated from a soil sample from Union Glacier, Antarctica.</title>
        <authorList>
            <person name="Valenzuela-Ibaceta F."/>
            <person name="Carrasco V."/>
            <person name="Lagos-Moraga S."/>
            <person name="Dietz-Vargas C."/>
            <person name="Navarro C.A."/>
            <person name="Perez-Donoso J.M."/>
        </authorList>
    </citation>
    <scope>NUCLEOTIDE SEQUENCE [LARGE SCALE GENOMIC DNA]</scope>
    <source>
        <strain evidence="1 2">EH-1B-1</strain>
    </source>
</reference>
<dbReference type="EMBL" id="JAROKN010000014">
    <property type="protein sequence ID" value="MDF9277689.1"/>
    <property type="molecule type" value="Genomic_DNA"/>
</dbReference>
<evidence type="ECO:0008006" key="3">
    <source>
        <dbReference type="Google" id="ProtNLM"/>
    </source>
</evidence>
<organism evidence="1 2">
    <name type="scientific">Arthrobacter vasquezii</name>
    <dbReference type="NCBI Taxonomy" id="2977629"/>
    <lineage>
        <taxon>Bacteria</taxon>
        <taxon>Bacillati</taxon>
        <taxon>Actinomycetota</taxon>
        <taxon>Actinomycetes</taxon>
        <taxon>Micrococcales</taxon>
        <taxon>Micrococcaceae</taxon>
        <taxon>Arthrobacter</taxon>
    </lineage>
</organism>
<gene>
    <name evidence="1" type="ORF">P4U43_07800</name>
</gene>